<evidence type="ECO:0000256" key="2">
    <source>
        <dbReference type="HAMAP-Rule" id="MF_00518"/>
    </source>
</evidence>
<comment type="domain">
    <text evidence="2">A Gly-cisPro motif from one monomer fits into the active site of the other monomer to allow specific chiral rejection of L-amino acids.</text>
</comment>
<evidence type="ECO:0000313" key="4">
    <source>
        <dbReference type="Proteomes" id="UP000184462"/>
    </source>
</evidence>
<comment type="catalytic activity">
    <reaction evidence="2">
        <text>glycyl-tRNA(Ala) + H2O = tRNA(Ala) + glycine + H(+)</text>
        <dbReference type="Rhea" id="RHEA:53744"/>
        <dbReference type="Rhea" id="RHEA-COMP:9657"/>
        <dbReference type="Rhea" id="RHEA-COMP:13640"/>
        <dbReference type="ChEBI" id="CHEBI:15377"/>
        <dbReference type="ChEBI" id="CHEBI:15378"/>
        <dbReference type="ChEBI" id="CHEBI:57305"/>
        <dbReference type="ChEBI" id="CHEBI:78442"/>
        <dbReference type="ChEBI" id="CHEBI:78522"/>
    </reaction>
</comment>
<dbReference type="Proteomes" id="UP000184462">
    <property type="component" value="Unassembled WGS sequence"/>
</dbReference>
<dbReference type="EC" id="3.1.1.96" evidence="2"/>
<dbReference type="AlphaFoldDB" id="A0A1M4SKH2"/>
<evidence type="ECO:0000313" key="3">
    <source>
        <dbReference type="EMBL" id="SHE32497.1"/>
    </source>
</evidence>
<dbReference type="Gene3D" id="3.50.80.10">
    <property type="entry name" value="D-tyrosyl-tRNA(Tyr) deacylase"/>
    <property type="match status" value="1"/>
</dbReference>
<comment type="subcellular location">
    <subcellularLocation>
        <location evidence="2">Cytoplasm</location>
    </subcellularLocation>
</comment>
<dbReference type="PANTHER" id="PTHR10472">
    <property type="entry name" value="D-TYROSYL-TRNA TYR DEACYLASE"/>
    <property type="match status" value="1"/>
</dbReference>
<name>A0A1M4SKH2_9FLAO</name>
<comment type="similarity">
    <text evidence="1 2">Belongs to the DTD family.</text>
</comment>
<proteinExistence type="inferred from homology"/>
<dbReference type="NCBIfam" id="TIGR00256">
    <property type="entry name" value="D-aminoacyl-tRNA deacylase"/>
    <property type="match status" value="1"/>
</dbReference>
<keyword evidence="2" id="KW-0820">tRNA-binding</keyword>
<keyword evidence="2" id="KW-0694">RNA-binding</keyword>
<keyword evidence="2" id="KW-0963">Cytoplasm</keyword>
<dbReference type="GO" id="GO:0019478">
    <property type="term" value="P:D-amino acid catabolic process"/>
    <property type="evidence" value="ECO:0007669"/>
    <property type="project" value="UniProtKB-UniRule"/>
</dbReference>
<dbReference type="EC" id="3.1.1.-" evidence="2"/>
<comment type="function">
    <text evidence="2">An aminoacyl-tRNA editing enzyme that deacylates mischarged D-aminoacyl-tRNAs. Also deacylates mischarged glycyl-tRNA(Ala), protecting cells against glycine mischarging by AlaRS. Acts via tRNA-based rather than protein-based catalysis; rejects L-amino acids rather than detecting D-amino acids in the active site. By recycling D-aminoacyl-tRNA to D-amino acids and free tRNA molecules, this enzyme counteracts the toxicity associated with the formation of D-aminoacyl-tRNA entities in vivo and helps enforce protein L-homochirality.</text>
</comment>
<gene>
    <name evidence="2" type="primary">dtd</name>
    <name evidence="3" type="ORF">SAMN05444278_101198</name>
</gene>
<keyword evidence="2" id="KW-0378">Hydrolase</keyword>
<dbReference type="FunFam" id="3.50.80.10:FF:000001">
    <property type="entry name" value="D-aminoacyl-tRNA deacylase"/>
    <property type="match status" value="1"/>
</dbReference>
<dbReference type="RefSeq" id="WP_073190774.1">
    <property type="nucleotide sequence ID" value="NZ_FQTW01000001.1"/>
</dbReference>
<organism evidence="3 4">
    <name type="scientific">Psychroflexus salarius</name>
    <dbReference type="NCBI Taxonomy" id="1155689"/>
    <lineage>
        <taxon>Bacteria</taxon>
        <taxon>Pseudomonadati</taxon>
        <taxon>Bacteroidota</taxon>
        <taxon>Flavobacteriia</taxon>
        <taxon>Flavobacteriales</taxon>
        <taxon>Flavobacteriaceae</taxon>
        <taxon>Psychroflexus</taxon>
    </lineage>
</organism>
<reference evidence="3 4" key="1">
    <citation type="submission" date="2016-11" db="EMBL/GenBank/DDBJ databases">
        <authorList>
            <person name="Jaros S."/>
            <person name="Januszkiewicz K."/>
            <person name="Wedrychowicz H."/>
        </authorList>
    </citation>
    <scope>NUCLEOTIDE SEQUENCE [LARGE SCALE GENOMIC DNA]</scope>
    <source>
        <strain evidence="3 4">DSM 25661</strain>
    </source>
</reference>
<dbReference type="SUPFAM" id="SSF69500">
    <property type="entry name" value="DTD-like"/>
    <property type="match status" value="1"/>
</dbReference>
<dbReference type="Pfam" id="PF02580">
    <property type="entry name" value="Tyr_Deacylase"/>
    <property type="match status" value="1"/>
</dbReference>
<dbReference type="InterPro" id="IPR023509">
    <property type="entry name" value="DTD-like_sf"/>
</dbReference>
<dbReference type="OrthoDB" id="9801395at2"/>
<protein>
    <recommendedName>
        <fullName evidence="2">D-aminoacyl-tRNA deacylase</fullName>
        <shortName evidence="2">DTD</shortName>
        <ecNumber evidence="2">3.1.1.96</ecNumber>
    </recommendedName>
    <alternativeName>
        <fullName evidence="2">Gly-tRNA(Ala) deacylase</fullName>
        <ecNumber evidence="2">3.1.1.-</ecNumber>
    </alternativeName>
</protein>
<comment type="catalytic activity">
    <reaction evidence="2">
        <text>a D-aminoacyl-tRNA + H2O = a tRNA + a D-alpha-amino acid + H(+)</text>
        <dbReference type="Rhea" id="RHEA:13953"/>
        <dbReference type="Rhea" id="RHEA-COMP:10123"/>
        <dbReference type="Rhea" id="RHEA-COMP:10124"/>
        <dbReference type="ChEBI" id="CHEBI:15377"/>
        <dbReference type="ChEBI" id="CHEBI:15378"/>
        <dbReference type="ChEBI" id="CHEBI:59871"/>
        <dbReference type="ChEBI" id="CHEBI:78442"/>
        <dbReference type="ChEBI" id="CHEBI:79333"/>
        <dbReference type="EC" id="3.1.1.96"/>
    </reaction>
</comment>
<accession>A0A1M4SKH2</accession>
<sequence>MRAIIQRVNSAQVIVDENTVGEIQKGYLIYLGITHTDTSFTADKLVDKILKIRLFPSDSKPINANISSIEGEILVVSQFTLYASTKKGNRPNFRLAAKPEHAELLYDYFVKKLESAYKHKIASGRFGADMKVISENDGPINIIVDID</sequence>
<dbReference type="InterPro" id="IPR003732">
    <property type="entry name" value="Daa-tRNA_deacyls_DTD"/>
</dbReference>
<comment type="subunit">
    <text evidence="2">Homodimer.</text>
</comment>
<dbReference type="EMBL" id="FQTW01000001">
    <property type="protein sequence ID" value="SHE32497.1"/>
    <property type="molecule type" value="Genomic_DNA"/>
</dbReference>
<dbReference type="STRING" id="1155689.SAMN05444278_101198"/>
<dbReference type="GO" id="GO:0106026">
    <property type="term" value="F:Gly-tRNA(Ala) deacylase activity"/>
    <property type="evidence" value="ECO:0007669"/>
    <property type="project" value="UniProtKB-UniRule"/>
</dbReference>
<dbReference type="HAMAP" id="MF_00518">
    <property type="entry name" value="Deacylase_Dtd"/>
    <property type="match status" value="1"/>
</dbReference>
<dbReference type="GO" id="GO:0005737">
    <property type="term" value="C:cytoplasm"/>
    <property type="evidence" value="ECO:0007669"/>
    <property type="project" value="UniProtKB-SubCell"/>
</dbReference>
<dbReference type="GO" id="GO:0043908">
    <property type="term" value="F:Ser(Gly)-tRNA(Ala) hydrolase activity"/>
    <property type="evidence" value="ECO:0007669"/>
    <property type="project" value="UniProtKB-UniRule"/>
</dbReference>
<feature type="short sequence motif" description="Gly-cisPro motif, important for rejection of L-amino acids" evidence="2">
    <location>
        <begin position="138"/>
        <end position="139"/>
    </location>
</feature>
<keyword evidence="4" id="KW-1185">Reference proteome</keyword>
<dbReference type="PANTHER" id="PTHR10472:SF5">
    <property type="entry name" value="D-AMINOACYL-TRNA DEACYLASE 1"/>
    <property type="match status" value="1"/>
</dbReference>
<dbReference type="GO" id="GO:0051500">
    <property type="term" value="F:D-tyrosyl-tRNA(Tyr) deacylase activity"/>
    <property type="evidence" value="ECO:0007669"/>
    <property type="project" value="TreeGrafter"/>
</dbReference>
<evidence type="ECO:0000256" key="1">
    <source>
        <dbReference type="ARBA" id="ARBA00009673"/>
    </source>
</evidence>
<dbReference type="GO" id="GO:0000049">
    <property type="term" value="F:tRNA binding"/>
    <property type="evidence" value="ECO:0007669"/>
    <property type="project" value="UniProtKB-UniRule"/>
</dbReference>